<feature type="non-terminal residue" evidence="1">
    <location>
        <position position="1"/>
    </location>
</feature>
<comment type="caution">
    <text evidence="1">The sequence shown here is derived from an EMBL/GenBank/DDBJ whole genome shotgun (WGS) entry which is preliminary data.</text>
</comment>
<protein>
    <submittedName>
        <fullName evidence="1">Uncharacterized protein</fullName>
    </submittedName>
</protein>
<name>A0A0F9GAJ9_9ZZZZ</name>
<accession>A0A0F9GAJ9</accession>
<sequence length="110" mass="12392">KKTIEERSKEFRALHNRIYTAIGEVVIPPADTPEELHLEYLCCGVAAQFLALKGSAYAFKMCKLISEDAYKIIDEALELTEAAFRKSVQEEYARVQEPDQSADSESPTVH</sequence>
<evidence type="ECO:0000313" key="1">
    <source>
        <dbReference type="EMBL" id="KKL87491.1"/>
    </source>
</evidence>
<gene>
    <name evidence="1" type="ORF">LCGC14_1934220</name>
</gene>
<organism evidence="1">
    <name type="scientific">marine sediment metagenome</name>
    <dbReference type="NCBI Taxonomy" id="412755"/>
    <lineage>
        <taxon>unclassified sequences</taxon>
        <taxon>metagenomes</taxon>
        <taxon>ecological metagenomes</taxon>
    </lineage>
</organism>
<proteinExistence type="predicted"/>
<dbReference type="EMBL" id="LAZR01020821">
    <property type="protein sequence ID" value="KKL87491.1"/>
    <property type="molecule type" value="Genomic_DNA"/>
</dbReference>
<dbReference type="AlphaFoldDB" id="A0A0F9GAJ9"/>
<reference evidence="1" key="1">
    <citation type="journal article" date="2015" name="Nature">
        <title>Complex archaea that bridge the gap between prokaryotes and eukaryotes.</title>
        <authorList>
            <person name="Spang A."/>
            <person name="Saw J.H."/>
            <person name="Jorgensen S.L."/>
            <person name="Zaremba-Niedzwiedzka K."/>
            <person name="Martijn J."/>
            <person name="Lind A.E."/>
            <person name="van Eijk R."/>
            <person name="Schleper C."/>
            <person name="Guy L."/>
            <person name="Ettema T.J."/>
        </authorList>
    </citation>
    <scope>NUCLEOTIDE SEQUENCE</scope>
</reference>